<name>A0A1X2I3T7_9FUNG</name>
<comment type="function">
    <text evidence="8">Required for ribosome biogenesis. Part of a complex which catalyzes pseudouridylation of rRNA. This involves the isomerization of uridine such that the ribose is subsequently attached to C5, instead of the normal N1. Pseudouridine ("psi") residues may serve to stabilize the conformation of rRNAs.</text>
</comment>
<dbReference type="InterPro" id="IPR009000">
    <property type="entry name" value="Transl_B-barrel_sf"/>
</dbReference>
<feature type="region of interest" description="Disordered" evidence="9">
    <location>
        <begin position="146"/>
        <end position="224"/>
    </location>
</feature>
<evidence type="ECO:0000313" key="11">
    <source>
        <dbReference type="Proteomes" id="UP000193560"/>
    </source>
</evidence>
<accession>A0A1X2I3T7</accession>
<evidence type="ECO:0000256" key="9">
    <source>
        <dbReference type="SAM" id="MobiDB-lite"/>
    </source>
</evidence>
<keyword evidence="6 8" id="KW-0687">Ribonucleoprotein</keyword>
<comment type="subunit">
    <text evidence="8">Component of the small nucleolar ribonucleoprotein particles containing H/ACA-type snoRNAs (H/ACA snoRNPs).</text>
</comment>
<evidence type="ECO:0000256" key="5">
    <source>
        <dbReference type="ARBA" id="ARBA00023242"/>
    </source>
</evidence>
<evidence type="ECO:0000256" key="4">
    <source>
        <dbReference type="ARBA" id="ARBA00022884"/>
    </source>
</evidence>
<gene>
    <name evidence="10" type="ORF">BCR42DRAFT_424748</name>
</gene>
<dbReference type="InterPro" id="IPR038664">
    <property type="entry name" value="Gar1/Naf1_Cbf5-bd_sf"/>
</dbReference>
<evidence type="ECO:0000256" key="8">
    <source>
        <dbReference type="RuleBase" id="RU364004"/>
    </source>
</evidence>
<sequence>MGKGGFGERGGRGGGRGGFRGGRGGGRGGFNGGFQGPPDEVIAMGAFQHACEGEMVCKSINPKVPYFNAPIYLENKSQIGKVDEILGPLNEVYFTVKMQEGMVATSFKPNDKVYIGGDKLLPLERFLPKPKVAGKASKATGLQGKVEKRGGAGGFRGGARGGARGGRGGGRGGFGGDRGGRGGGRGGFGGGRGGGRGGFGGGRGGGSFGGRGGGGGFRGGRGGY</sequence>
<keyword evidence="4 8" id="KW-0694">RNA-binding</keyword>
<keyword evidence="5 8" id="KW-0539">Nucleus</keyword>
<dbReference type="GO" id="GO:0000454">
    <property type="term" value="P:snoRNA guided rRNA pseudouridine synthesis"/>
    <property type="evidence" value="ECO:0007669"/>
    <property type="project" value="TreeGrafter"/>
</dbReference>
<dbReference type="Gene3D" id="2.40.10.230">
    <property type="entry name" value="Probable tRNA pseudouridine synthase domain"/>
    <property type="match status" value="1"/>
</dbReference>
<dbReference type="Pfam" id="PF04410">
    <property type="entry name" value="Gar1"/>
    <property type="match status" value="1"/>
</dbReference>
<dbReference type="EMBL" id="MCGE01000030">
    <property type="protein sequence ID" value="ORZ08707.1"/>
    <property type="molecule type" value="Genomic_DNA"/>
</dbReference>
<dbReference type="OrthoDB" id="2187159at2759"/>
<feature type="compositionally biased region" description="Gly residues" evidence="9">
    <location>
        <begin position="151"/>
        <end position="224"/>
    </location>
</feature>
<comment type="similarity">
    <text evidence="7 8">Belongs to the GAR1 family.</text>
</comment>
<feature type="region of interest" description="Disordered" evidence="9">
    <location>
        <begin position="1"/>
        <end position="34"/>
    </location>
</feature>
<evidence type="ECO:0000256" key="7">
    <source>
        <dbReference type="ARBA" id="ARBA00038293"/>
    </source>
</evidence>
<dbReference type="PANTHER" id="PTHR23237:SF6">
    <property type="entry name" value="H_ACA RIBONUCLEOPROTEIN COMPLEX SUBUNIT 1"/>
    <property type="match status" value="1"/>
</dbReference>
<keyword evidence="3 8" id="KW-0698">rRNA processing</keyword>
<comment type="subcellular location">
    <subcellularLocation>
        <location evidence="1 8">Nucleus</location>
        <location evidence="1 8">Nucleolus</location>
    </subcellularLocation>
</comment>
<dbReference type="GO" id="GO:0031429">
    <property type="term" value="C:box H/ACA snoRNP complex"/>
    <property type="evidence" value="ECO:0007669"/>
    <property type="project" value="TreeGrafter"/>
</dbReference>
<evidence type="ECO:0000256" key="3">
    <source>
        <dbReference type="ARBA" id="ARBA00022552"/>
    </source>
</evidence>
<dbReference type="GO" id="GO:0034513">
    <property type="term" value="F:box H/ACA snoRNA binding"/>
    <property type="evidence" value="ECO:0007669"/>
    <property type="project" value="TreeGrafter"/>
</dbReference>
<dbReference type="Proteomes" id="UP000193560">
    <property type="component" value="Unassembled WGS sequence"/>
</dbReference>
<reference evidence="10 11" key="1">
    <citation type="submission" date="2016-07" db="EMBL/GenBank/DDBJ databases">
        <title>Pervasive Adenine N6-methylation of Active Genes in Fungi.</title>
        <authorList>
            <consortium name="DOE Joint Genome Institute"/>
            <person name="Mondo S.J."/>
            <person name="Dannebaum R.O."/>
            <person name="Kuo R.C."/>
            <person name="Labutti K."/>
            <person name="Haridas S."/>
            <person name="Kuo A."/>
            <person name="Salamov A."/>
            <person name="Ahrendt S.R."/>
            <person name="Lipzen A."/>
            <person name="Sullivan W."/>
            <person name="Andreopoulos W.B."/>
            <person name="Clum A."/>
            <person name="Lindquist E."/>
            <person name="Daum C."/>
            <person name="Ramamoorthy G.K."/>
            <person name="Gryganskyi A."/>
            <person name="Culley D."/>
            <person name="Magnuson J.K."/>
            <person name="James T.Y."/>
            <person name="O'Malley M.A."/>
            <person name="Stajich J.E."/>
            <person name="Spatafora J.W."/>
            <person name="Visel A."/>
            <person name="Grigoriev I.V."/>
        </authorList>
    </citation>
    <scope>NUCLEOTIDE SEQUENCE [LARGE SCALE GENOMIC DNA]</scope>
    <source>
        <strain evidence="10 11">NRRL 1336</strain>
    </source>
</reference>
<proteinExistence type="inferred from homology"/>
<comment type="caution">
    <text evidence="10">The sequence shown here is derived from an EMBL/GenBank/DDBJ whole genome shotgun (WGS) entry which is preliminary data.</text>
</comment>
<dbReference type="InterPro" id="IPR007504">
    <property type="entry name" value="H/ACA_rnp_Gar1/Naf1"/>
</dbReference>
<dbReference type="SUPFAM" id="SSF50447">
    <property type="entry name" value="Translation proteins"/>
    <property type="match status" value="1"/>
</dbReference>
<protein>
    <recommendedName>
        <fullName evidence="8">H/ACA ribonucleoprotein complex subunit</fullName>
    </recommendedName>
</protein>
<dbReference type="AlphaFoldDB" id="A0A1X2I3T7"/>
<evidence type="ECO:0000256" key="1">
    <source>
        <dbReference type="ARBA" id="ARBA00004604"/>
    </source>
</evidence>
<dbReference type="STRING" id="90262.A0A1X2I3T7"/>
<dbReference type="PANTHER" id="PTHR23237">
    <property type="entry name" value="NUCLEOLAR PROTEIN FAMILY A MEMBER 1 SNORNP PROTEIN GAR1"/>
    <property type="match status" value="1"/>
</dbReference>
<evidence type="ECO:0000256" key="6">
    <source>
        <dbReference type="ARBA" id="ARBA00023274"/>
    </source>
</evidence>
<organism evidence="10 11">
    <name type="scientific">Absidia repens</name>
    <dbReference type="NCBI Taxonomy" id="90262"/>
    <lineage>
        <taxon>Eukaryota</taxon>
        <taxon>Fungi</taxon>
        <taxon>Fungi incertae sedis</taxon>
        <taxon>Mucoromycota</taxon>
        <taxon>Mucoromycotina</taxon>
        <taxon>Mucoromycetes</taxon>
        <taxon>Mucorales</taxon>
        <taxon>Cunninghamellaceae</taxon>
        <taxon>Absidia</taxon>
    </lineage>
</organism>
<evidence type="ECO:0000313" key="10">
    <source>
        <dbReference type="EMBL" id="ORZ08707.1"/>
    </source>
</evidence>
<evidence type="ECO:0000256" key="2">
    <source>
        <dbReference type="ARBA" id="ARBA00022517"/>
    </source>
</evidence>
<dbReference type="FunFam" id="2.40.10.230:FF:000001">
    <property type="entry name" value="H/ACA ribonucleoprotein complex subunit"/>
    <property type="match status" value="1"/>
</dbReference>
<keyword evidence="11" id="KW-1185">Reference proteome</keyword>
<keyword evidence="2 8" id="KW-0690">Ribosome biogenesis</keyword>